<dbReference type="CDD" id="cd11599">
    <property type="entry name" value="HDAC_classII_2"/>
    <property type="match status" value="1"/>
</dbReference>
<accession>A0A3B0X8P4</accession>
<dbReference type="InterPro" id="IPR037138">
    <property type="entry name" value="His_deacetylse_dom_sf"/>
</dbReference>
<proteinExistence type="predicted"/>
<protein>
    <submittedName>
        <fullName evidence="2">Deacetylases, including yeast histone deacetylase and acetoin utilization protein</fullName>
    </submittedName>
</protein>
<dbReference type="PANTHER" id="PTHR10625:SF10">
    <property type="entry name" value="HISTONE DEACETYLASE HDAC1"/>
    <property type="match status" value="1"/>
</dbReference>
<dbReference type="SUPFAM" id="SSF52768">
    <property type="entry name" value="Arginase/deacetylase"/>
    <property type="match status" value="1"/>
</dbReference>
<dbReference type="Gene3D" id="3.40.800.20">
    <property type="entry name" value="Histone deacetylase domain"/>
    <property type="match status" value="1"/>
</dbReference>
<sequence length="306" mass="33639">MTLSIISHPDCALHEMGLHHPENPSRLSTIKDQLPPGTKDSNFQYHDAPSASHEQLCRVHDPEYIEYIFQKAPNEGQVWLDLDTSMNPHSLSAALHAAGAMVLGADLVMAGQTNAVFCNVRPPGHHAEHNKAMVFCIFNNIAVGAAHALQAYRLKRVAIVDFDVHHGNGTEDIFREVPKILFCSTFQHPLYPETGTEAVPEHIINVPLAARTNGQVFRAAVEAHWLPKLEAFQPELILISVGFDAHVEDDMVNLCLVDEDFSWVTQKIKTIADKYANGRIVSSLEGGYALPALGRSVTAHINALLG</sequence>
<dbReference type="InterPro" id="IPR023801">
    <property type="entry name" value="His_deacetylse_dom"/>
</dbReference>
<dbReference type="PANTHER" id="PTHR10625">
    <property type="entry name" value="HISTONE DEACETYLASE HDAC1-RELATED"/>
    <property type="match status" value="1"/>
</dbReference>
<feature type="domain" description="Histone deacetylase" evidence="1">
    <location>
        <begin position="20"/>
        <end position="304"/>
    </location>
</feature>
<dbReference type="PRINTS" id="PR01270">
    <property type="entry name" value="HDASUPER"/>
</dbReference>
<dbReference type="Pfam" id="PF00850">
    <property type="entry name" value="Hist_deacetyl"/>
    <property type="match status" value="1"/>
</dbReference>
<dbReference type="EMBL" id="UOFF01000466">
    <property type="protein sequence ID" value="VAW57829.1"/>
    <property type="molecule type" value="Genomic_DNA"/>
</dbReference>
<evidence type="ECO:0000259" key="1">
    <source>
        <dbReference type="Pfam" id="PF00850"/>
    </source>
</evidence>
<dbReference type="AlphaFoldDB" id="A0A3B0X8P4"/>
<organism evidence="2">
    <name type="scientific">hydrothermal vent metagenome</name>
    <dbReference type="NCBI Taxonomy" id="652676"/>
    <lineage>
        <taxon>unclassified sequences</taxon>
        <taxon>metagenomes</taxon>
        <taxon>ecological metagenomes</taxon>
    </lineage>
</organism>
<dbReference type="InterPro" id="IPR023696">
    <property type="entry name" value="Ureohydrolase_dom_sf"/>
</dbReference>
<dbReference type="GO" id="GO:0040029">
    <property type="term" value="P:epigenetic regulation of gene expression"/>
    <property type="evidence" value="ECO:0007669"/>
    <property type="project" value="TreeGrafter"/>
</dbReference>
<gene>
    <name evidence="2" type="ORF">MNBD_GAMMA07-876</name>
</gene>
<dbReference type="InterPro" id="IPR000286">
    <property type="entry name" value="HDACs"/>
</dbReference>
<name>A0A3B0X8P4_9ZZZZ</name>
<reference evidence="2" key="1">
    <citation type="submission" date="2018-06" db="EMBL/GenBank/DDBJ databases">
        <authorList>
            <person name="Zhirakovskaya E."/>
        </authorList>
    </citation>
    <scope>NUCLEOTIDE SEQUENCE</scope>
</reference>
<dbReference type="GO" id="GO:0004407">
    <property type="term" value="F:histone deacetylase activity"/>
    <property type="evidence" value="ECO:0007669"/>
    <property type="project" value="TreeGrafter"/>
</dbReference>
<evidence type="ECO:0000313" key="2">
    <source>
        <dbReference type="EMBL" id="VAW57829.1"/>
    </source>
</evidence>